<evidence type="ECO:0000256" key="7">
    <source>
        <dbReference type="ARBA" id="ARBA00024033"/>
    </source>
</evidence>
<comment type="subcellular location">
    <subcellularLocation>
        <location evidence="1">Cell membrane</location>
        <topology evidence="1">Multi-pass membrane protein</topology>
    </subcellularLocation>
</comment>
<feature type="transmembrane region" description="Helical" evidence="9">
    <location>
        <begin position="274"/>
        <end position="292"/>
    </location>
</feature>
<evidence type="ECO:0000256" key="9">
    <source>
        <dbReference type="SAM" id="Phobius"/>
    </source>
</evidence>
<reference evidence="10 11" key="1">
    <citation type="submission" date="2020-08" db="EMBL/GenBank/DDBJ databases">
        <title>novel species in genus Nocardioides.</title>
        <authorList>
            <person name="Zhang G."/>
        </authorList>
    </citation>
    <scope>NUCLEOTIDE SEQUENCE [LARGE SCALE GENOMIC DNA]</scope>
    <source>
        <strain evidence="10 11">SC8A-24</strain>
    </source>
</reference>
<feature type="transmembrane region" description="Helical" evidence="9">
    <location>
        <begin position="157"/>
        <end position="179"/>
    </location>
</feature>
<sequence length="402" mass="41490">MVRPDGRQAVVLALAAAAAVCAAVVEAGWAPAFIDLSVYRFGAGQLARGEDVYAGTDPASGLPFTYPPFAALLFLPLAALPAPLAAGLLAGASVAALGWTVRLLAPRPGPAVLGLLVAGLVVLEPVEQTLSFGQVNLLLMALVAAAVLQPDRPRSPWLLGVAAGLKLTPLVFVVLLALVGRQGQAARAVAVFGGTVLLGAALLPRDAEAYWTAAVWDPDRVGGVAFVSNQSVNGLLARLGDGHPSTAVWFVVAGAASLAALACGAAWYRRGHRSLGLALAAAAMLLASPVSWSHHWVWVVVAVVALPRTAPVVVAVFATRLLWWPPHGEDRELDWGPVQHLAGGSYLLLAVLLVLGSAVALVRTGRTPASAPEPEQGPDPEHDDGRAQDRHRDEAAAHGTTP</sequence>
<evidence type="ECO:0000256" key="8">
    <source>
        <dbReference type="SAM" id="MobiDB-lite"/>
    </source>
</evidence>
<proteinExistence type="inferred from homology"/>
<dbReference type="EMBL" id="JACMYC010000001">
    <property type="protein sequence ID" value="MBC2959228.1"/>
    <property type="molecule type" value="Genomic_DNA"/>
</dbReference>
<dbReference type="Pfam" id="PF09594">
    <property type="entry name" value="GT87"/>
    <property type="match status" value="1"/>
</dbReference>
<name>A0ABR6U546_9ACTN</name>
<evidence type="ECO:0000313" key="10">
    <source>
        <dbReference type="EMBL" id="MBC2959228.1"/>
    </source>
</evidence>
<feature type="transmembrane region" description="Helical" evidence="9">
    <location>
        <begin position="69"/>
        <end position="97"/>
    </location>
</feature>
<dbReference type="InterPro" id="IPR018584">
    <property type="entry name" value="GT87"/>
</dbReference>
<keyword evidence="11" id="KW-1185">Reference proteome</keyword>
<evidence type="ECO:0000256" key="1">
    <source>
        <dbReference type="ARBA" id="ARBA00004651"/>
    </source>
</evidence>
<evidence type="ECO:0000256" key="3">
    <source>
        <dbReference type="ARBA" id="ARBA00022679"/>
    </source>
</evidence>
<accession>A0ABR6U546</accession>
<evidence type="ECO:0000256" key="6">
    <source>
        <dbReference type="ARBA" id="ARBA00023136"/>
    </source>
</evidence>
<evidence type="ECO:0000256" key="2">
    <source>
        <dbReference type="ARBA" id="ARBA00022475"/>
    </source>
</evidence>
<organism evidence="10 11">
    <name type="scientific">Nocardioides deserti</name>
    <dbReference type="NCBI Taxonomy" id="1588644"/>
    <lineage>
        <taxon>Bacteria</taxon>
        <taxon>Bacillati</taxon>
        <taxon>Actinomycetota</taxon>
        <taxon>Actinomycetes</taxon>
        <taxon>Propionibacteriales</taxon>
        <taxon>Nocardioidaceae</taxon>
        <taxon>Nocardioides</taxon>
    </lineage>
</organism>
<feature type="region of interest" description="Disordered" evidence="8">
    <location>
        <begin position="366"/>
        <end position="402"/>
    </location>
</feature>
<comment type="caution">
    <text evidence="10">The sequence shown here is derived from an EMBL/GenBank/DDBJ whole genome shotgun (WGS) entry which is preliminary data.</text>
</comment>
<feature type="transmembrane region" description="Helical" evidence="9">
    <location>
        <begin position="185"/>
        <end position="203"/>
    </location>
</feature>
<gene>
    <name evidence="10" type="ORF">H7344_02810</name>
</gene>
<dbReference type="RefSeq" id="WP_186344468.1">
    <property type="nucleotide sequence ID" value="NZ_BMMR01000001.1"/>
</dbReference>
<protein>
    <submittedName>
        <fullName evidence="10">DUF2029 domain-containing protein</fullName>
    </submittedName>
</protein>
<keyword evidence="5 9" id="KW-1133">Transmembrane helix</keyword>
<comment type="similarity">
    <text evidence="7">Belongs to the glycosyltransferase 87 family.</text>
</comment>
<feature type="compositionally biased region" description="Basic and acidic residues" evidence="8">
    <location>
        <begin position="379"/>
        <end position="396"/>
    </location>
</feature>
<keyword evidence="6 9" id="KW-0472">Membrane</keyword>
<evidence type="ECO:0000256" key="5">
    <source>
        <dbReference type="ARBA" id="ARBA00022989"/>
    </source>
</evidence>
<keyword evidence="3" id="KW-0808">Transferase</keyword>
<dbReference type="Proteomes" id="UP000604001">
    <property type="component" value="Unassembled WGS sequence"/>
</dbReference>
<evidence type="ECO:0000313" key="11">
    <source>
        <dbReference type="Proteomes" id="UP000604001"/>
    </source>
</evidence>
<feature type="transmembrane region" description="Helical" evidence="9">
    <location>
        <begin position="343"/>
        <end position="362"/>
    </location>
</feature>
<keyword evidence="2" id="KW-1003">Cell membrane</keyword>
<feature type="transmembrane region" description="Helical" evidence="9">
    <location>
        <begin position="247"/>
        <end position="268"/>
    </location>
</feature>
<evidence type="ECO:0000256" key="4">
    <source>
        <dbReference type="ARBA" id="ARBA00022692"/>
    </source>
</evidence>
<feature type="transmembrane region" description="Helical" evidence="9">
    <location>
        <begin position="104"/>
        <end position="123"/>
    </location>
</feature>
<keyword evidence="4 9" id="KW-0812">Transmembrane</keyword>